<dbReference type="RefSeq" id="WP_377943416.1">
    <property type="nucleotide sequence ID" value="NZ_JBHUCX010000029.1"/>
</dbReference>
<gene>
    <name evidence="1" type="ORF">ACFSB2_12610</name>
</gene>
<evidence type="ECO:0000313" key="1">
    <source>
        <dbReference type="EMBL" id="MFD1675536.1"/>
    </source>
</evidence>
<organism evidence="1 2">
    <name type="scientific">Alicyclobacillus fodiniaquatilis</name>
    <dbReference type="NCBI Taxonomy" id="1661150"/>
    <lineage>
        <taxon>Bacteria</taxon>
        <taxon>Bacillati</taxon>
        <taxon>Bacillota</taxon>
        <taxon>Bacilli</taxon>
        <taxon>Bacillales</taxon>
        <taxon>Alicyclobacillaceae</taxon>
        <taxon>Alicyclobacillus</taxon>
    </lineage>
</organism>
<reference evidence="2" key="1">
    <citation type="journal article" date="2019" name="Int. J. Syst. Evol. Microbiol.">
        <title>The Global Catalogue of Microorganisms (GCM) 10K type strain sequencing project: providing services to taxonomists for standard genome sequencing and annotation.</title>
        <authorList>
            <consortium name="The Broad Institute Genomics Platform"/>
            <consortium name="The Broad Institute Genome Sequencing Center for Infectious Disease"/>
            <person name="Wu L."/>
            <person name="Ma J."/>
        </authorList>
    </citation>
    <scope>NUCLEOTIDE SEQUENCE [LARGE SCALE GENOMIC DNA]</scope>
    <source>
        <strain evidence="2">CGMCC 1.12286</strain>
    </source>
</reference>
<protein>
    <recommendedName>
        <fullName evidence="3">NodB homology domain-containing protein</fullName>
    </recommendedName>
</protein>
<dbReference type="Proteomes" id="UP001597079">
    <property type="component" value="Unassembled WGS sequence"/>
</dbReference>
<evidence type="ECO:0008006" key="3">
    <source>
        <dbReference type="Google" id="ProtNLM"/>
    </source>
</evidence>
<comment type="caution">
    <text evidence="1">The sequence shown here is derived from an EMBL/GenBank/DDBJ whole genome shotgun (WGS) entry which is preliminary data.</text>
</comment>
<sequence length="455" mass="51923">MKTVNVLLWFDVEDYITKESDDALYGLLELLDSLSIKGTFKIVGQKVRRLEENRRDDIFARLNNHGIGFHTDLHSYHPTVSEYLEAYGFRDGVQKFEATELPGLQSLQKRVSKTARCYGQAGYSWAPQAFPTLRHWGLPVYLDCHDQVRLDGVPFWYGGVLNLTDIRATMRMELEEGGLDKAIQVFDKHHQVRLDDGGFISIFYHPCEFATKEFWDGHNYALGVNTPKEQWRIPPLRSGEEMKHYLEMLGEFLRYTLTKEQVRYITADEALALAHAPQVSLGDEEIREIAADVGQDLYFTVHNHKSISASDLFMLFYKYLCKQPFPAEMLYGPEQHVDSDFVGSVKVRDIIQAISSDRCAYPSIYLDKQLPDAFTVAGQRVNPVDMACTLAYIIAHDLSEEDSVAIVKGTLKSAQHAKKEVLWGPKWVVFPPEFTAPNIVSLSELQTWTLKPALF</sequence>
<keyword evidence="2" id="KW-1185">Reference proteome</keyword>
<name>A0ABW4JGJ3_9BACL</name>
<dbReference type="Gene3D" id="3.20.20.370">
    <property type="entry name" value="Glycoside hydrolase/deacetylase"/>
    <property type="match status" value="1"/>
</dbReference>
<proteinExistence type="predicted"/>
<dbReference type="InterPro" id="IPR011330">
    <property type="entry name" value="Glyco_hydro/deAcase_b/a-brl"/>
</dbReference>
<dbReference type="SUPFAM" id="SSF88713">
    <property type="entry name" value="Glycoside hydrolase/deacetylase"/>
    <property type="match status" value="1"/>
</dbReference>
<accession>A0ABW4JGJ3</accession>
<dbReference type="EMBL" id="JBHUCX010000029">
    <property type="protein sequence ID" value="MFD1675536.1"/>
    <property type="molecule type" value="Genomic_DNA"/>
</dbReference>
<evidence type="ECO:0000313" key="2">
    <source>
        <dbReference type="Proteomes" id="UP001597079"/>
    </source>
</evidence>